<protein>
    <submittedName>
        <fullName evidence="2">Uncharacterized protein</fullName>
    </submittedName>
</protein>
<evidence type="ECO:0000313" key="2">
    <source>
        <dbReference type="EMBL" id="KAF4944255.1"/>
    </source>
</evidence>
<reference evidence="2" key="2">
    <citation type="submission" date="2020-05" db="EMBL/GenBank/DDBJ databases">
        <authorList>
            <person name="Kim H.-S."/>
            <person name="Proctor R.H."/>
            <person name="Brown D.W."/>
        </authorList>
    </citation>
    <scope>NUCLEOTIDE SEQUENCE</scope>
    <source>
        <strain evidence="2">NRRL 20472</strain>
    </source>
</reference>
<comment type="caution">
    <text evidence="2">The sequence shown here is derived from an EMBL/GenBank/DDBJ whole genome shotgun (WGS) entry which is preliminary data.</text>
</comment>
<gene>
    <name evidence="2" type="ORF">FSARC_14718</name>
</gene>
<organism evidence="2 3">
    <name type="scientific">Fusarium sarcochroum</name>
    <dbReference type="NCBI Taxonomy" id="1208366"/>
    <lineage>
        <taxon>Eukaryota</taxon>
        <taxon>Fungi</taxon>
        <taxon>Dikarya</taxon>
        <taxon>Ascomycota</taxon>
        <taxon>Pezizomycotina</taxon>
        <taxon>Sordariomycetes</taxon>
        <taxon>Hypocreomycetidae</taxon>
        <taxon>Hypocreales</taxon>
        <taxon>Nectriaceae</taxon>
        <taxon>Fusarium</taxon>
        <taxon>Fusarium lateritium species complex</taxon>
    </lineage>
</organism>
<evidence type="ECO:0000256" key="1">
    <source>
        <dbReference type="SAM" id="SignalP"/>
    </source>
</evidence>
<dbReference type="AlphaFoldDB" id="A0A8H4WNN5"/>
<sequence>MKVTAMLMITSFVGSALSISIKYTAGSPGYQRQFLITISESDGASRQISSGFSGSCKEYAQGESKGTNRDVDEDRLNINGVGNNFVIDSIKNGRDRRASFTNCKVAVFAAAQCTLKQRGCDLQARSG</sequence>
<feature type="chain" id="PRO_5034898150" evidence="1">
    <location>
        <begin position="19"/>
        <end position="127"/>
    </location>
</feature>
<evidence type="ECO:0000313" key="3">
    <source>
        <dbReference type="Proteomes" id="UP000622797"/>
    </source>
</evidence>
<keyword evidence="1" id="KW-0732">Signal</keyword>
<dbReference type="Proteomes" id="UP000622797">
    <property type="component" value="Unassembled WGS sequence"/>
</dbReference>
<dbReference type="EMBL" id="JABEXW010001365">
    <property type="protein sequence ID" value="KAF4944255.1"/>
    <property type="molecule type" value="Genomic_DNA"/>
</dbReference>
<accession>A0A8H4WNN5</accession>
<name>A0A8H4WNN5_9HYPO</name>
<dbReference type="OrthoDB" id="5362512at2759"/>
<keyword evidence="3" id="KW-1185">Reference proteome</keyword>
<proteinExistence type="predicted"/>
<feature type="signal peptide" evidence="1">
    <location>
        <begin position="1"/>
        <end position="18"/>
    </location>
</feature>
<reference evidence="2" key="1">
    <citation type="journal article" date="2020" name="BMC Genomics">
        <title>Correction to: Identification and distribution of gene clusters required for synthesis of sphingolipid metabolism inhibitors in diverse species of the filamentous fungus Fusarium.</title>
        <authorList>
            <person name="Kim H.S."/>
            <person name="Lohmar J.M."/>
            <person name="Busman M."/>
            <person name="Brown D.W."/>
            <person name="Naumann T.A."/>
            <person name="Divon H.H."/>
            <person name="Lysoe E."/>
            <person name="Uhlig S."/>
            <person name="Proctor R.H."/>
        </authorList>
    </citation>
    <scope>NUCLEOTIDE SEQUENCE</scope>
    <source>
        <strain evidence="2">NRRL 20472</strain>
    </source>
</reference>